<dbReference type="InterPro" id="IPR029063">
    <property type="entry name" value="SAM-dependent_MTases_sf"/>
</dbReference>
<dbReference type="AlphaFoldDB" id="K7S4K6"/>
<evidence type="ECO:0000256" key="10">
    <source>
        <dbReference type="ARBA" id="ARBA00023158"/>
    </source>
</evidence>
<reference evidence="15 16" key="1">
    <citation type="journal article" date="2012" name="BMC Genomics">
        <title>The genome sequence of Propionibacterium acidipropionici provides insights into its biotechnological and industrial potential.</title>
        <authorList>
            <person name="Parizzi L.P."/>
            <person name="Grassi M.C."/>
            <person name="Llerena L.A."/>
            <person name="Carazzolle M.F."/>
            <person name="Queiroz V.L."/>
            <person name="Lunardi I."/>
            <person name="Zeidler A.F."/>
            <person name="Teixeira P.J."/>
            <person name="Mieczkowski P."/>
            <person name="Rincones J."/>
            <person name="Pereira G.A."/>
        </authorList>
    </citation>
    <scope>NUCLEOTIDE SEQUENCE [LARGE SCALE GENOMIC DNA]</scope>
    <source>
        <strain evidence="16">ATCC 4875 / DSM 20272 / JCM 6432 / NBRC 12425 / NCIMB 8070</strain>
    </source>
</reference>
<evidence type="ECO:0000256" key="1">
    <source>
        <dbReference type="ARBA" id="ARBA00001946"/>
    </source>
</evidence>
<organism evidence="15 16">
    <name type="scientific">Acidipropionibacterium acidipropionici (strain ATCC 4875 / DSM 20272 / JCM 6432 / NBRC 12425 / NCIMB 8070 / 4)</name>
    <name type="common">Propionibacterium acidipropionici</name>
    <dbReference type="NCBI Taxonomy" id="1171373"/>
    <lineage>
        <taxon>Bacteria</taxon>
        <taxon>Bacillati</taxon>
        <taxon>Actinomycetota</taxon>
        <taxon>Actinomycetes</taxon>
        <taxon>Propionibacteriales</taxon>
        <taxon>Propionibacteriaceae</taxon>
        <taxon>Acidipropionibacterium</taxon>
    </lineage>
</organism>
<evidence type="ECO:0000256" key="4">
    <source>
        <dbReference type="ARBA" id="ARBA00022603"/>
    </source>
</evidence>
<protein>
    <recommendedName>
        <fullName evidence="3">Small RNA 2'-O-methyltransferase</fullName>
        <ecNumber evidence="11">2.1.1.386</ecNumber>
    </recommendedName>
</protein>
<keyword evidence="4 15" id="KW-0489">Methyltransferase</keyword>
<keyword evidence="6" id="KW-0949">S-adenosyl-L-methionine</keyword>
<comment type="catalytic activity">
    <reaction evidence="12">
        <text>small RNA 3'-end nucleotide + S-adenosyl-L-methionine = small RNA 3'-end 2'-O-methylnucleotide + S-adenosyl-L-homocysteine + H(+)</text>
        <dbReference type="Rhea" id="RHEA:37887"/>
        <dbReference type="Rhea" id="RHEA-COMP:10415"/>
        <dbReference type="Rhea" id="RHEA-COMP:10416"/>
        <dbReference type="ChEBI" id="CHEBI:15378"/>
        <dbReference type="ChEBI" id="CHEBI:57856"/>
        <dbReference type="ChEBI" id="CHEBI:59789"/>
        <dbReference type="ChEBI" id="CHEBI:74896"/>
        <dbReference type="ChEBI" id="CHEBI:74898"/>
        <dbReference type="EC" id="2.1.1.386"/>
    </reaction>
</comment>
<feature type="domain" description="Hen1 N-terminal" evidence="14">
    <location>
        <begin position="4"/>
        <end position="249"/>
    </location>
</feature>
<dbReference type="PATRIC" id="fig|1171373.8.peg.1714"/>
<evidence type="ECO:0000256" key="2">
    <source>
        <dbReference type="ARBA" id="ARBA00009026"/>
    </source>
</evidence>
<dbReference type="EMBL" id="CP003493">
    <property type="protein sequence ID" value="AFV89537.1"/>
    <property type="molecule type" value="Genomic_DNA"/>
</dbReference>
<dbReference type="Pfam" id="PF08242">
    <property type="entry name" value="Methyltransf_12"/>
    <property type="match status" value="1"/>
</dbReference>
<dbReference type="Pfam" id="PF12623">
    <property type="entry name" value="Hen1_L"/>
    <property type="match status" value="1"/>
</dbReference>
<dbReference type="EC" id="2.1.1.386" evidence="11"/>
<dbReference type="InterPro" id="IPR024026">
    <property type="entry name" value="3'-RNA_MeTfrase_Hen1_bac"/>
</dbReference>
<name>K7S4K6_ACIA4</name>
<evidence type="ECO:0000259" key="14">
    <source>
        <dbReference type="Pfam" id="PF12623"/>
    </source>
</evidence>
<dbReference type="RefSeq" id="WP_015070441.1">
    <property type="nucleotide sequence ID" value="NC_019395.1"/>
</dbReference>
<dbReference type="GO" id="GO:0090486">
    <property type="term" value="F:small RNA 2'-O-methyltransferase activity"/>
    <property type="evidence" value="ECO:0007669"/>
    <property type="project" value="UniProtKB-EC"/>
</dbReference>
<accession>K7S4K6</accession>
<comment type="cofactor">
    <cofactor evidence="1">
        <name>Mg(2+)</name>
        <dbReference type="ChEBI" id="CHEBI:18420"/>
    </cofactor>
</comment>
<gene>
    <name evidence="15" type="ordered locus">PACID_17320</name>
</gene>
<dbReference type="GO" id="GO:0003723">
    <property type="term" value="F:RNA binding"/>
    <property type="evidence" value="ECO:0007669"/>
    <property type="project" value="UniProtKB-KW"/>
</dbReference>
<dbReference type="InterPro" id="IPR026610">
    <property type="entry name" value="Hen1"/>
</dbReference>
<comment type="similarity">
    <text evidence="2">Belongs to the methyltransferase superfamily. HEN1 family.</text>
</comment>
<evidence type="ECO:0000256" key="3">
    <source>
        <dbReference type="ARBA" id="ARBA00021330"/>
    </source>
</evidence>
<dbReference type="InterPro" id="IPR024740">
    <property type="entry name" value="Hen1_N"/>
</dbReference>
<keyword evidence="9" id="KW-0694">RNA-binding</keyword>
<sequence length="469" mass="51718">MAHVLLTVTMTGPDAPALGFLLHKHPDRVQTFHLSVGEATVFYPQSDPERVTAALVVEPDPIGMVKGRLRSSHGRSLTDYVTDRPYAASSMLSVAIGRVFTTALAGRCDARPEIAASPVPLEIRVPAVPVRPADGDLQGPDLVRALFAPLGWSVEAAQQPMGPDGGWGPAPYVDLTLTGTLRLADALSHLYVLLPVLDDSKHYWVGSDEVTKLVRRGEGWLADHPRRDLIVDRYLLARHDYVEDAAARLEVLDDSAPEETEDTEEETSTPLRIRRRDAVTAVLGEIGAHRVVDMGCGEGFYLRALLDDPAITEVVGADVSPRALSIAEKRLNLDRMPERQRARLTLRQSSVTYRDDRLAGFDAILLIEVIEHLDPDRIASLEANILGFAHPGHLIVTTPNREYNRIYGLAPGALRHRDHRFEWTRDQFGDWARAAAQAHGYTVDLRPVGDQDPQAGPPTQMAVFTRKEQ</sequence>
<dbReference type="InterPro" id="IPR038546">
    <property type="entry name" value="Hen1_N_sf"/>
</dbReference>
<dbReference type="STRING" id="1171373.PACID_17320"/>
<evidence type="ECO:0000313" key="16">
    <source>
        <dbReference type="Proteomes" id="UP000000214"/>
    </source>
</evidence>
<evidence type="ECO:0000256" key="11">
    <source>
        <dbReference type="ARBA" id="ARBA00035025"/>
    </source>
</evidence>
<dbReference type="Gene3D" id="3.40.50.150">
    <property type="entry name" value="Vaccinia Virus protein VP39"/>
    <property type="match status" value="1"/>
</dbReference>
<evidence type="ECO:0000313" key="15">
    <source>
        <dbReference type="EMBL" id="AFV89537.1"/>
    </source>
</evidence>
<keyword evidence="8" id="KW-0460">Magnesium</keyword>
<dbReference type="GO" id="GO:0001510">
    <property type="term" value="P:RNA methylation"/>
    <property type="evidence" value="ECO:0007669"/>
    <property type="project" value="InterPro"/>
</dbReference>
<dbReference type="Gene3D" id="3.30.1610.20">
    <property type="entry name" value="Hen1, N-terminal domain"/>
    <property type="match status" value="1"/>
</dbReference>
<keyword evidence="7" id="KW-0479">Metal-binding</keyword>
<dbReference type="GO" id="GO:0031047">
    <property type="term" value="P:regulatory ncRNA-mediated gene silencing"/>
    <property type="evidence" value="ECO:0007669"/>
    <property type="project" value="UniProtKB-KW"/>
</dbReference>
<dbReference type="PANTHER" id="PTHR21404:SF3">
    <property type="entry name" value="SMALL RNA 2'-O-METHYLTRANSFERASE"/>
    <property type="match status" value="1"/>
</dbReference>
<dbReference type="KEGG" id="pbo:PACID_17320"/>
<dbReference type="InterPro" id="IPR013217">
    <property type="entry name" value="Methyltransf_12"/>
</dbReference>
<dbReference type="GO" id="GO:0046872">
    <property type="term" value="F:metal ion binding"/>
    <property type="evidence" value="ECO:0007669"/>
    <property type="project" value="UniProtKB-KW"/>
</dbReference>
<evidence type="ECO:0000256" key="8">
    <source>
        <dbReference type="ARBA" id="ARBA00022842"/>
    </source>
</evidence>
<dbReference type="HOGENOM" id="CLU_042787_0_0_11"/>
<dbReference type="eggNOG" id="COG2227">
    <property type="taxonomic scope" value="Bacteria"/>
</dbReference>
<evidence type="ECO:0000256" key="9">
    <source>
        <dbReference type="ARBA" id="ARBA00022884"/>
    </source>
</evidence>
<evidence type="ECO:0000256" key="7">
    <source>
        <dbReference type="ARBA" id="ARBA00022723"/>
    </source>
</evidence>
<dbReference type="PANTHER" id="PTHR21404">
    <property type="entry name" value="HEN1"/>
    <property type="match status" value="1"/>
</dbReference>
<evidence type="ECO:0000256" key="5">
    <source>
        <dbReference type="ARBA" id="ARBA00022679"/>
    </source>
</evidence>
<keyword evidence="5 15" id="KW-0808">Transferase</keyword>
<evidence type="ECO:0000256" key="12">
    <source>
        <dbReference type="ARBA" id="ARBA00048418"/>
    </source>
</evidence>
<dbReference type="CDD" id="cd02440">
    <property type="entry name" value="AdoMet_MTases"/>
    <property type="match status" value="1"/>
</dbReference>
<dbReference type="SUPFAM" id="SSF53335">
    <property type="entry name" value="S-adenosyl-L-methionine-dependent methyltransferases"/>
    <property type="match status" value="1"/>
</dbReference>
<feature type="domain" description="Methyltransferase type 12" evidence="13">
    <location>
        <begin position="292"/>
        <end position="382"/>
    </location>
</feature>
<dbReference type="NCBIfam" id="TIGR04074">
    <property type="entry name" value="bacter_Hen1"/>
    <property type="match status" value="1"/>
</dbReference>
<proteinExistence type="inferred from homology"/>
<evidence type="ECO:0000256" key="6">
    <source>
        <dbReference type="ARBA" id="ARBA00022691"/>
    </source>
</evidence>
<evidence type="ECO:0000259" key="13">
    <source>
        <dbReference type="Pfam" id="PF08242"/>
    </source>
</evidence>
<keyword evidence="10" id="KW-0943">RNA-mediated gene silencing</keyword>
<dbReference type="Proteomes" id="UP000000214">
    <property type="component" value="Chromosome"/>
</dbReference>